<dbReference type="EMBL" id="LAZR01064454">
    <property type="protein sequence ID" value="KKK57487.1"/>
    <property type="molecule type" value="Genomic_DNA"/>
</dbReference>
<gene>
    <name evidence="1" type="ORF">LCGC14_3053980</name>
</gene>
<reference evidence="1" key="1">
    <citation type="journal article" date="2015" name="Nature">
        <title>Complex archaea that bridge the gap between prokaryotes and eukaryotes.</title>
        <authorList>
            <person name="Spang A."/>
            <person name="Saw J.H."/>
            <person name="Jorgensen S.L."/>
            <person name="Zaremba-Niedzwiedzka K."/>
            <person name="Martijn J."/>
            <person name="Lind A.E."/>
            <person name="van Eijk R."/>
            <person name="Schleper C."/>
            <person name="Guy L."/>
            <person name="Ettema T.J."/>
        </authorList>
    </citation>
    <scope>NUCLEOTIDE SEQUENCE</scope>
</reference>
<protein>
    <recommendedName>
        <fullName evidence="2">High potential iron-sulfur proteins family profile domain-containing protein</fullName>
    </recommendedName>
</protein>
<proteinExistence type="predicted"/>
<dbReference type="AlphaFoldDB" id="A0A0F8WKV6"/>
<dbReference type="GO" id="GO:0009055">
    <property type="term" value="F:electron transfer activity"/>
    <property type="evidence" value="ECO:0007669"/>
    <property type="project" value="InterPro"/>
</dbReference>
<name>A0A0F8WKV6_9ZZZZ</name>
<sequence>MNTRARARTARQQSNRYEFPLSRLERTEYHREKRMQDASYMDMKISKRDARYRPDTEGDPCSSCEFFARPDACIKVEGSISPKATCDLYEWDGDSGLRSQSRAFRE</sequence>
<accession>A0A0F8WKV6</accession>
<comment type="caution">
    <text evidence="1">The sequence shown here is derived from an EMBL/GenBank/DDBJ whole genome shotgun (WGS) entry which is preliminary data.</text>
</comment>
<evidence type="ECO:0008006" key="2">
    <source>
        <dbReference type="Google" id="ProtNLM"/>
    </source>
</evidence>
<organism evidence="1">
    <name type="scientific">marine sediment metagenome</name>
    <dbReference type="NCBI Taxonomy" id="412755"/>
    <lineage>
        <taxon>unclassified sequences</taxon>
        <taxon>metagenomes</taxon>
        <taxon>ecological metagenomes</taxon>
    </lineage>
</organism>
<dbReference type="InterPro" id="IPR036369">
    <property type="entry name" value="HIPIP_sf"/>
</dbReference>
<dbReference type="GO" id="GO:0019646">
    <property type="term" value="P:aerobic electron transport chain"/>
    <property type="evidence" value="ECO:0007669"/>
    <property type="project" value="InterPro"/>
</dbReference>
<dbReference type="Gene3D" id="4.10.490.10">
    <property type="entry name" value="High potential iron-sulphur protein"/>
    <property type="match status" value="1"/>
</dbReference>
<evidence type="ECO:0000313" key="1">
    <source>
        <dbReference type="EMBL" id="KKK57487.1"/>
    </source>
</evidence>